<evidence type="ECO:0000313" key="2">
    <source>
        <dbReference type="Proteomes" id="UP001595767"/>
    </source>
</evidence>
<organism evidence="1 2">
    <name type="scientific">Nocardia rhizosphaerae</name>
    <dbReference type="NCBI Taxonomy" id="1691571"/>
    <lineage>
        <taxon>Bacteria</taxon>
        <taxon>Bacillati</taxon>
        <taxon>Actinomycetota</taxon>
        <taxon>Actinomycetes</taxon>
        <taxon>Mycobacteriales</taxon>
        <taxon>Nocardiaceae</taxon>
        <taxon>Nocardia</taxon>
    </lineage>
</organism>
<name>A0ABV8L6U1_9NOCA</name>
<keyword evidence="2" id="KW-1185">Reference proteome</keyword>
<evidence type="ECO:0000313" key="1">
    <source>
        <dbReference type="EMBL" id="MFC4126261.1"/>
    </source>
</evidence>
<accession>A0ABV8L6U1</accession>
<sequence length="114" mass="11717">MADAPLERLSVIAEQRWGLFTTAQAVHDPSGCHYRCRSQAAVSDGGVGAIERVAHGVSRIAGAPVAEHETIYAPWLALGGATAHRTGTGMAALVAAGTPVAAVHGIGDFLLDFD</sequence>
<protein>
    <submittedName>
        <fullName evidence="1">Uncharacterized protein</fullName>
    </submittedName>
</protein>
<reference evidence="2" key="1">
    <citation type="journal article" date="2019" name="Int. J. Syst. Evol. Microbiol.">
        <title>The Global Catalogue of Microorganisms (GCM) 10K type strain sequencing project: providing services to taxonomists for standard genome sequencing and annotation.</title>
        <authorList>
            <consortium name="The Broad Institute Genomics Platform"/>
            <consortium name="The Broad Institute Genome Sequencing Center for Infectious Disease"/>
            <person name="Wu L."/>
            <person name="Ma J."/>
        </authorList>
    </citation>
    <scope>NUCLEOTIDE SEQUENCE [LARGE SCALE GENOMIC DNA]</scope>
    <source>
        <strain evidence="2">CGMCC 4.7204</strain>
    </source>
</reference>
<gene>
    <name evidence="1" type="ORF">ACFOW8_15095</name>
</gene>
<dbReference type="Proteomes" id="UP001595767">
    <property type="component" value="Unassembled WGS sequence"/>
</dbReference>
<dbReference type="EMBL" id="JBHSBA010000007">
    <property type="protein sequence ID" value="MFC4126261.1"/>
    <property type="molecule type" value="Genomic_DNA"/>
</dbReference>
<comment type="caution">
    <text evidence="1">The sequence shown here is derived from an EMBL/GenBank/DDBJ whole genome shotgun (WGS) entry which is preliminary data.</text>
</comment>
<dbReference type="RefSeq" id="WP_378551248.1">
    <property type="nucleotide sequence ID" value="NZ_JBHSBA010000007.1"/>
</dbReference>
<proteinExistence type="predicted"/>